<evidence type="ECO:0000256" key="5">
    <source>
        <dbReference type="SAM" id="MobiDB-lite"/>
    </source>
</evidence>
<feature type="transmembrane region" description="Helical" evidence="6">
    <location>
        <begin position="33"/>
        <end position="54"/>
    </location>
</feature>
<gene>
    <name evidence="8" type="ORF">E1956_09130</name>
</gene>
<dbReference type="OrthoDB" id="4474610at2"/>
<feature type="transmembrane region" description="Helical" evidence="6">
    <location>
        <begin position="260"/>
        <end position="283"/>
    </location>
</feature>
<evidence type="ECO:0000313" key="8">
    <source>
        <dbReference type="EMBL" id="QBQ97320.1"/>
    </source>
</evidence>
<dbReference type="Gene3D" id="1.20.1250.20">
    <property type="entry name" value="MFS general substrate transporter like domains"/>
    <property type="match status" value="2"/>
</dbReference>
<feature type="transmembrane region" description="Helical" evidence="6">
    <location>
        <begin position="430"/>
        <end position="449"/>
    </location>
</feature>
<dbReference type="PANTHER" id="PTHR11662">
    <property type="entry name" value="SOLUTE CARRIER FAMILY 17"/>
    <property type="match status" value="1"/>
</dbReference>
<accession>A0A4P7CNG5</accession>
<feature type="transmembrane region" description="Helical" evidence="6">
    <location>
        <begin position="393"/>
        <end position="418"/>
    </location>
</feature>
<evidence type="ECO:0000256" key="6">
    <source>
        <dbReference type="SAM" id="Phobius"/>
    </source>
</evidence>
<feature type="transmembrane region" description="Helical" evidence="6">
    <location>
        <begin position="189"/>
        <end position="210"/>
    </location>
</feature>
<evidence type="ECO:0000256" key="1">
    <source>
        <dbReference type="ARBA" id="ARBA00004141"/>
    </source>
</evidence>
<evidence type="ECO:0000256" key="2">
    <source>
        <dbReference type="ARBA" id="ARBA00022692"/>
    </source>
</evidence>
<dbReference type="InterPro" id="IPR020846">
    <property type="entry name" value="MFS_dom"/>
</dbReference>
<dbReference type="InterPro" id="IPR050382">
    <property type="entry name" value="MFS_Na/Anion_cotransporter"/>
</dbReference>
<keyword evidence="4 6" id="KW-0472">Membrane</keyword>
<protein>
    <submittedName>
        <fullName evidence="8">MFS transporter</fullName>
    </submittedName>
</protein>
<dbReference type="SUPFAM" id="SSF103473">
    <property type="entry name" value="MFS general substrate transporter"/>
    <property type="match status" value="1"/>
</dbReference>
<dbReference type="Proteomes" id="UP000295727">
    <property type="component" value="Chromosome 1"/>
</dbReference>
<keyword evidence="2 6" id="KW-0812">Transmembrane</keyword>
<dbReference type="Pfam" id="PF07690">
    <property type="entry name" value="MFS_1"/>
    <property type="match status" value="1"/>
</dbReference>
<dbReference type="PANTHER" id="PTHR11662:SF450">
    <property type="entry name" value="BLR1003 PROTEIN"/>
    <property type="match status" value="1"/>
</dbReference>
<dbReference type="InterPro" id="IPR036259">
    <property type="entry name" value="MFS_trans_sf"/>
</dbReference>
<feature type="domain" description="Major facilitator superfamily (MFS) profile" evidence="7">
    <location>
        <begin position="36"/>
        <end position="453"/>
    </location>
</feature>
<name>A0A4P7CNG5_9BURK</name>
<dbReference type="EMBL" id="CP038148">
    <property type="protein sequence ID" value="QBQ97320.1"/>
    <property type="molecule type" value="Genomic_DNA"/>
</dbReference>
<keyword evidence="3 6" id="KW-1133">Transmembrane helix</keyword>
<organism evidence="8 9">
    <name type="scientific">Paraburkholderia pallida</name>
    <dbReference type="NCBI Taxonomy" id="2547399"/>
    <lineage>
        <taxon>Bacteria</taxon>
        <taxon>Pseudomonadati</taxon>
        <taxon>Pseudomonadota</taxon>
        <taxon>Betaproteobacteria</taxon>
        <taxon>Burkholderiales</taxon>
        <taxon>Burkholderiaceae</taxon>
        <taxon>Paraburkholderia</taxon>
    </lineage>
</organism>
<dbReference type="PROSITE" id="PS50850">
    <property type="entry name" value="MFS"/>
    <property type="match status" value="1"/>
</dbReference>
<proteinExistence type="predicted"/>
<feature type="transmembrane region" description="Helical" evidence="6">
    <location>
        <begin position="295"/>
        <end position="318"/>
    </location>
</feature>
<evidence type="ECO:0000256" key="3">
    <source>
        <dbReference type="ARBA" id="ARBA00022989"/>
    </source>
</evidence>
<feature type="region of interest" description="Disordered" evidence="5">
    <location>
        <begin position="1"/>
        <end position="26"/>
    </location>
</feature>
<comment type="subcellular location">
    <subcellularLocation>
        <location evidence="1">Membrane</location>
        <topology evidence="1">Multi-pass membrane protein</topology>
    </subcellularLocation>
</comment>
<dbReference type="GO" id="GO:0016020">
    <property type="term" value="C:membrane"/>
    <property type="evidence" value="ECO:0007669"/>
    <property type="project" value="UniProtKB-SubCell"/>
</dbReference>
<reference evidence="8 9" key="1">
    <citation type="submission" date="2019-03" db="EMBL/GenBank/DDBJ databases">
        <title>Paraburkholderia sp. 7MH5, isolated from subtropical forest soil.</title>
        <authorList>
            <person name="Gao Z.-H."/>
            <person name="Qiu L.-H."/>
        </authorList>
    </citation>
    <scope>NUCLEOTIDE SEQUENCE [LARGE SCALE GENOMIC DNA]</scope>
    <source>
        <strain evidence="8 9">7MH5</strain>
    </source>
</reference>
<feature type="region of interest" description="Disordered" evidence="5">
    <location>
        <begin position="468"/>
        <end position="489"/>
    </location>
</feature>
<keyword evidence="9" id="KW-1185">Reference proteome</keyword>
<dbReference type="InterPro" id="IPR011701">
    <property type="entry name" value="MFS"/>
</dbReference>
<dbReference type="GO" id="GO:0022857">
    <property type="term" value="F:transmembrane transporter activity"/>
    <property type="evidence" value="ECO:0007669"/>
    <property type="project" value="InterPro"/>
</dbReference>
<evidence type="ECO:0000256" key="4">
    <source>
        <dbReference type="ARBA" id="ARBA00023136"/>
    </source>
</evidence>
<evidence type="ECO:0000313" key="9">
    <source>
        <dbReference type="Proteomes" id="UP000295727"/>
    </source>
</evidence>
<feature type="transmembrane region" description="Helical" evidence="6">
    <location>
        <begin position="330"/>
        <end position="351"/>
    </location>
</feature>
<evidence type="ECO:0000259" key="7">
    <source>
        <dbReference type="PROSITE" id="PS50850"/>
    </source>
</evidence>
<dbReference type="AlphaFoldDB" id="A0A4P7CNG5"/>
<feature type="transmembrane region" description="Helical" evidence="6">
    <location>
        <begin position="74"/>
        <end position="94"/>
    </location>
</feature>
<dbReference type="KEGG" id="ppai:E1956_09130"/>
<feature type="transmembrane region" description="Helical" evidence="6">
    <location>
        <begin position="101"/>
        <end position="128"/>
    </location>
</feature>
<sequence>MMRKRGLRDRRSQQTKTKRHGDDTMSARGSTRAWLIVAMLFLFMVINFADKAVFGLAAVPIMHDLNLSPREFGLVGSSFFLLFSLSGIGFGFVANRVQSKWLLALLAVIWSAVQFPLMTASVTLPVLIVSRVLLGLGEGPAFPLAQHACFKWFDNAHRNVPNTIVQQGASAGLMLAGPILSYIIVRYDWHMAFFALGIVGVVWTALWLVIGRDGPVGAAKPARAGHAADTAHGAHQAPGSEQDNAGETIAYRHLLLNRTFMGVLFIYFVEYAVVSLAFTWFPVYLRLGLGYTPIVTGWLFSAIVGSFIPVSLLLAWVSQRLIRKGVSSRLARGALVSGFAMAGGALFIAISSGLDPVLKVACLALGGAASQLVFSFGPLMISDIVTVRQRGALLGINSSIGTLAGLIAPALMGGIVQANLGNPALGYEHGFLVVGALLLVSGALGLVLLNPEQSRQRILDAARRTRTQPLVGEGQQQRAVGPSMDLGQR</sequence>
<feature type="transmembrane region" description="Helical" evidence="6">
    <location>
        <begin position="357"/>
        <end position="381"/>
    </location>
</feature>